<proteinExistence type="predicted"/>
<evidence type="ECO:0000259" key="2">
    <source>
        <dbReference type="Pfam" id="PF14257"/>
    </source>
</evidence>
<dbReference type="RefSeq" id="WP_139998931.1">
    <property type="nucleotide sequence ID" value="NZ_VFJE01000050.1"/>
</dbReference>
<evidence type="ECO:0000256" key="1">
    <source>
        <dbReference type="SAM" id="Phobius"/>
    </source>
</evidence>
<dbReference type="OrthoDB" id="8704559at2"/>
<evidence type="ECO:0000313" key="4">
    <source>
        <dbReference type="Proteomes" id="UP000319175"/>
    </source>
</evidence>
<keyword evidence="1" id="KW-0812">Transmembrane</keyword>
<comment type="caution">
    <text evidence="3">The sequence shown here is derived from an EMBL/GenBank/DDBJ whole genome shotgun (WGS) entry which is preliminary data.</text>
</comment>
<organism evidence="3 4">
    <name type="scientific">Flavobacterium microcysteis</name>
    <dbReference type="NCBI Taxonomy" id="2596891"/>
    <lineage>
        <taxon>Bacteria</taxon>
        <taxon>Pseudomonadati</taxon>
        <taxon>Bacteroidota</taxon>
        <taxon>Flavobacteriia</taxon>
        <taxon>Flavobacteriales</taxon>
        <taxon>Flavobacteriaceae</taxon>
        <taxon>Flavobacterium</taxon>
    </lineage>
</organism>
<keyword evidence="4" id="KW-1185">Reference proteome</keyword>
<dbReference type="InterPro" id="IPR025645">
    <property type="entry name" value="DUF4349"/>
</dbReference>
<dbReference type="Proteomes" id="UP000319175">
    <property type="component" value="Unassembled WGS sequence"/>
</dbReference>
<dbReference type="EMBL" id="VFJE01000050">
    <property type="protein sequence ID" value="TPD71973.1"/>
    <property type="molecule type" value="Genomic_DNA"/>
</dbReference>
<reference evidence="3 4" key="1">
    <citation type="submission" date="2019-06" db="EMBL/GenBank/DDBJ databases">
        <title>Flavobacterium sp. MaA-Y11 from geoumgang.</title>
        <authorList>
            <person name="Jeong S."/>
        </authorList>
    </citation>
    <scope>NUCLEOTIDE SEQUENCE [LARGE SCALE GENOMIC DNA]</scope>
    <source>
        <strain evidence="3 4">MaA-Y11</strain>
    </source>
</reference>
<feature type="domain" description="DUF4349" evidence="2">
    <location>
        <begin position="56"/>
        <end position="290"/>
    </location>
</feature>
<accession>A0A501QH42</accession>
<feature type="transmembrane region" description="Helical" evidence="1">
    <location>
        <begin position="269"/>
        <end position="290"/>
    </location>
</feature>
<keyword evidence="1" id="KW-1133">Transmembrane helix</keyword>
<dbReference type="AlphaFoldDB" id="A0A501QH42"/>
<evidence type="ECO:0000313" key="3">
    <source>
        <dbReference type="EMBL" id="TPD71973.1"/>
    </source>
</evidence>
<sequence length="299" mass="33816">MKKVVYLLLVSACFFSCKQNEGREAYSEDAAAETAVSNEAPMVSSSAAVVDKNSNRKFIRTADLRFKVKNVAKSTYAIENTVAKFGGFVTSTELRSNIVNTSTAKISNDSLVETTRFVVENNMIIRVPNTLLDTTLKTIARQIDYLDFRVIKADDVSLKLLSNDLSQKRNQDNQKRVEDAITNRGKKLGETLDAEDRLHDSQTQSDEAKLSNLSLKDQVNFSTLSLSLYQREEFKKEVIANPENEESRTSIGVRIMDGLKTGWHILEEIIIFFVNIWTIIVAGIIIWILIRRRKKKTNP</sequence>
<gene>
    <name evidence="3" type="ORF">FJA49_03570</name>
</gene>
<dbReference type="Pfam" id="PF14257">
    <property type="entry name" value="DUF4349"/>
    <property type="match status" value="1"/>
</dbReference>
<protein>
    <submittedName>
        <fullName evidence="3">DUF4349 domain-containing protein</fullName>
    </submittedName>
</protein>
<keyword evidence="1" id="KW-0472">Membrane</keyword>
<name>A0A501QH42_9FLAO</name>